<name>A0A256JY95_HALEZ</name>
<evidence type="ECO:0000313" key="2">
    <source>
        <dbReference type="EMBL" id="OYR73187.1"/>
    </source>
</evidence>
<accession>A0A256JY95</accession>
<reference evidence="2 3" key="1">
    <citation type="journal article" date="2014" name="Front. Microbiol.">
        <title>Population and genomic analysis of the genus Halorubrum.</title>
        <authorList>
            <person name="Fullmer M.S."/>
            <person name="Soucy S.M."/>
            <person name="Swithers K.S."/>
            <person name="Makkay A.M."/>
            <person name="Wheeler R."/>
            <person name="Ventosa A."/>
            <person name="Gogarten J.P."/>
            <person name="Papke R.T."/>
        </authorList>
    </citation>
    <scope>NUCLEOTIDE SEQUENCE [LARGE SCALE GENOMIC DNA]</scope>
    <source>
        <strain evidence="2 3">Ec15</strain>
    </source>
</reference>
<gene>
    <name evidence="2" type="ORF">DJ76_10320</name>
</gene>
<dbReference type="RefSeq" id="WP_094495194.1">
    <property type="nucleotide sequence ID" value="NZ_NHPD01000042.1"/>
</dbReference>
<protein>
    <submittedName>
        <fullName evidence="2">Uncharacterized protein</fullName>
    </submittedName>
</protein>
<dbReference type="Proteomes" id="UP000216925">
    <property type="component" value="Unassembled WGS sequence"/>
</dbReference>
<dbReference type="EMBL" id="NHPD01000042">
    <property type="protein sequence ID" value="OYR73187.1"/>
    <property type="molecule type" value="Genomic_DNA"/>
</dbReference>
<dbReference type="AlphaFoldDB" id="A0A256JY95"/>
<feature type="compositionally biased region" description="Acidic residues" evidence="1">
    <location>
        <begin position="1"/>
        <end position="12"/>
    </location>
</feature>
<proteinExistence type="predicted"/>
<feature type="region of interest" description="Disordered" evidence="1">
    <location>
        <begin position="1"/>
        <end position="21"/>
    </location>
</feature>
<evidence type="ECO:0000313" key="3">
    <source>
        <dbReference type="Proteomes" id="UP000216925"/>
    </source>
</evidence>
<comment type="caution">
    <text evidence="2">The sequence shown here is derived from an EMBL/GenBank/DDBJ whole genome shotgun (WGS) entry which is preliminary data.</text>
</comment>
<sequence>MSTDTNPDDAPDIPDKNWSNPFPEGYPLHDLYGRRVRNNQDLVIIIDDYHARRGTGKTVAALQLAAGMNQAGDLTKANATTRAEELRNAYAKLPERSALVLDEGELGANKYEASTKTNKALREIMSIGRVLEKYVVVTMPEKGMLDPEVWKMSDVWITMVEKGLGIVHYLKQNPYASGDSTQTEKVGTVSFKDIQKGTQLREVYNDLTAQKRTHISGGEATDYIPRPEMKERLAEERQEARKDMRNGLIRSIYDRLGDLDDDDLQRIQRSSGVSQALIGEAVGLSQPQIGNIVRGDDS</sequence>
<organism evidence="2 3">
    <name type="scientific">Halorubrum ezzemoulense</name>
    <name type="common">Halorubrum chaoviator</name>
    <dbReference type="NCBI Taxonomy" id="337243"/>
    <lineage>
        <taxon>Archaea</taxon>
        <taxon>Methanobacteriati</taxon>
        <taxon>Methanobacteriota</taxon>
        <taxon>Stenosarchaea group</taxon>
        <taxon>Halobacteria</taxon>
        <taxon>Halobacteriales</taxon>
        <taxon>Haloferacaceae</taxon>
        <taxon>Halorubrum</taxon>
    </lineage>
</organism>
<evidence type="ECO:0000256" key="1">
    <source>
        <dbReference type="SAM" id="MobiDB-lite"/>
    </source>
</evidence>